<dbReference type="InterPro" id="IPR003793">
    <property type="entry name" value="UPF0166"/>
</dbReference>
<dbReference type="OrthoDB" id="9795599at2"/>
<dbReference type="EMBL" id="SKBU01000018">
    <property type="protein sequence ID" value="TCJ16141.1"/>
    <property type="molecule type" value="Genomic_DNA"/>
</dbReference>
<keyword evidence="3" id="KW-1185">Reference proteome</keyword>
<dbReference type="PANTHER" id="PTHR35983">
    <property type="entry name" value="UPF0166 PROTEIN TM_0021"/>
    <property type="match status" value="1"/>
</dbReference>
<dbReference type="SUPFAM" id="SSF54913">
    <property type="entry name" value="GlnB-like"/>
    <property type="match status" value="1"/>
</dbReference>
<dbReference type="InterPro" id="IPR011322">
    <property type="entry name" value="N-reg_PII-like_a/b"/>
</dbReference>
<evidence type="ECO:0000256" key="1">
    <source>
        <dbReference type="ARBA" id="ARBA00010554"/>
    </source>
</evidence>
<name>A0A4R1BG30_9ACTN</name>
<dbReference type="PANTHER" id="PTHR35983:SF1">
    <property type="entry name" value="UPF0166 PROTEIN TM_0021"/>
    <property type="match status" value="1"/>
</dbReference>
<organism evidence="2 3">
    <name type="scientific">Rubrobacter taiwanensis</name>
    <dbReference type="NCBI Taxonomy" id="185139"/>
    <lineage>
        <taxon>Bacteria</taxon>
        <taxon>Bacillati</taxon>
        <taxon>Actinomycetota</taxon>
        <taxon>Rubrobacteria</taxon>
        <taxon>Rubrobacterales</taxon>
        <taxon>Rubrobacteraceae</taxon>
        <taxon>Rubrobacter</taxon>
    </lineage>
</organism>
<accession>A0A4R1BG30</accession>
<dbReference type="InterPro" id="IPR015867">
    <property type="entry name" value="N-reg_PII/ATP_PRibTrfase_C"/>
</dbReference>
<dbReference type="Proteomes" id="UP000295244">
    <property type="component" value="Unassembled WGS sequence"/>
</dbReference>
<evidence type="ECO:0000313" key="2">
    <source>
        <dbReference type="EMBL" id="TCJ16141.1"/>
    </source>
</evidence>
<proteinExistence type="inferred from homology"/>
<sequence>MNTLRATRLTIYIGDSFRYGHKALYRAIVEALHEGGIAGATVIHGIEGYGADKQIHTARILDLSGDLPVVIIAIDRPEKIEAILPRLDEMIDKGLVTTEEVQVVFARPGGM</sequence>
<gene>
    <name evidence="2" type="ORF">E0L93_10720</name>
</gene>
<comment type="caution">
    <text evidence="2">The sequence shown here is derived from an EMBL/GenBank/DDBJ whole genome shotgun (WGS) entry which is preliminary data.</text>
</comment>
<reference evidence="2 3" key="1">
    <citation type="submission" date="2019-03" db="EMBL/GenBank/DDBJ databases">
        <title>Whole genome sequence of a novel Rubrobacter taiwanensis strain, isolated from Yellowstone National Park.</title>
        <authorList>
            <person name="Freed S."/>
            <person name="Ramaley R.F."/>
            <person name="Kyndt J.A."/>
        </authorList>
    </citation>
    <scope>NUCLEOTIDE SEQUENCE [LARGE SCALE GENOMIC DNA]</scope>
    <source>
        <strain evidence="2 3">Yellowstone</strain>
    </source>
</reference>
<dbReference type="Gene3D" id="3.30.70.120">
    <property type="match status" value="1"/>
</dbReference>
<dbReference type="RefSeq" id="WP_132691747.1">
    <property type="nucleotide sequence ID" value="NZ_SKBU01000018.1"/>
</dbReference>
<dbReference type="Pfam" id="PF02641">
    <property type="entry name" value="DUF190"/>
    <property type="match status" value="1"/>
</dbReference>
<evidence type="ECO:0000313" key="3">
    <source>
        <dbReference type="Proteomes" id="UP000295244"/>
    </source>
</evidence>
<protein>
    <submittedName>
        <fullName evidence="2">DUF190 domain-containing protein</fullName>
    </submittedName>
</protein>
<comment type="similarity">
    <text evidence="1">Belongs to the UPF0166 family.</text>
</comment>
<dbReference type="AlphaFoldDB" id="A0A4R1BG30"/>